<dbReference type="Pfam" id="PF00903">
    <property type="entry name" value="Glyoxalase"/>
    <property type="match status" value="1"/>
</dbReference>
<accession>A0AAW8J8L3</accession>
<dbReference type="EMBL" id="JAVIDL010000010">
    <property type="protein sequence ID" value="MDQ8935504.1"/>
    <property type="molecule type" value="Genomic_DNA"/>
</dbReference>
<name>A0AAW8J8L3_9GAMM</name>
<evidence type="ECO:0000313" key="2">
    <source>
        <dbReference type="EMBL" id="MDQ8935504.1"/>
    </source>
</evidence>
<dbReference type="CDD" id="cd06588">
    <property type="entry name" value="PhnB_like"/>
    <property type="match status" value="1"/>
</dbReference>
<dbReference type="Gene3D" id="3.10.180.10">
    <property type="entry name" value="2,3-Dihydroxybiphenyl 1,2-Dioxygenase, domain 1"/>
    <property type="match status" value="1"/>
</dbReference>
<dbReference type="InterPro" id="IPR029068">
    <property type="entry name" value="Glyas_Bleomycin-R_OHBP_Dase"/>
</dbReference>
<protein>
    <submittedName>
        <fullName evidence="2">VOC family protein</fullName>
    </submittedName>
</protein>
<dbReference type="PANTHER" id="PTHR33990:SF1">
    <property type="entry name" value="PROTEIN YJDN"/>
    <property type="match status" value="1"/>
</dbReference>
<dbReference type="Proteomes" id="UP001243844">
    <property type="component" value="Unassembled WGS sequence"/>
</dbReference>
<dbReference type="InterPro" id="IPR028973">
    <property type="entry name" value="PhnB-like"/>
</dbReference>
<dbReference type="PANTHER" id="PTHR33990">
    <property type="entry name" value="PROTEIN YJDN-RELATED"/>
    <property type="match status" value="1"/>
</dbReference>
<dbReference type="RefSeq" id="WP_308975760.1">
    <property type="nucleotide sequence ID" value="NZ_JAVIDL010000010.1"/>
</dbReference>
<gene>
    <name evidence="2" type="ORF">RFH47_07155</name>
</gene>
<dbReference type="SUPFAM" id="SSF54593">
    <property type="entry name" value="Glyoxalase/Bleomycin resistance protein/Dihydroxybiphenyl dioxygenase"/>
    <property type="match status" value="1"/>
</dbReference>
<comment type="caution">
    <text evidence="2">The sequence shown here is derived from an EMBL/GenBank/DDBJ whole genome shotgun (WGS) entry which is preliminary data.</text>
</comment>
<feature type="domain" description="Glyoxalase/fosfomycin resistance/dioxygenase" evidence="1">
    <location>
        <begin position="2"/>
        <end position="140"/>
    </location>
</feature>
<dbReference type="AlphaFoldDB" id="A0AAW8J8L3"/>
<dbReference type="InterPro" id="IPR004360">
    <property type="entry name" value="Glyas_Fos-R_dOase_dom"/>
</dbReference>
<organism evidence="2 3">
    <name type="scientific">Acinetobacter rudis</name>
    <dbReference type="NCBI Taxonomy" id="632955"/>
    <lineage>
        <taxon>Bacteria</taxon>
        <taxon>Pseudomonadati</taxon>
        <taxon>Pseudomonadota</taxon>
        <taxon>Gammaproteobacteria</taxon>
        <taxon>Moraxellales</taxon>
        <taxon>Moraxellaceae</taxon>
        <taxon>Acinetobacter</taxon>
    </lineage>
</organism>
<evidence type="ECO:0000259" key="1">
    <source>
        <dbReference type="Pfam" id="PF00903"/>
    </source>
</evidence>
<proteinExistence type="predicted"/>
<sequence>MQLNHYLSFKGQTEAAFNFYKTAFGGEFSLLKRYGEIPTEHALSAQERDYILHVSLPINEYTVLMGSDYTEALCTQKNIQLVQGNNHHISINLTAGEEAEAHRLFAVLSQGGQIEMALEQTFWGALYASFIDQFGIHWMINCQ</sequence>
<reference evidence="2" key="1">
    <citation type="submission" date="2023-08" db="EMBL/GenBank/DDBJ databases">
        <title>Emergence of clinically-relevant ST2 carbapenem-resistant Acinetobacter baumannii strains in hospital sewages in Zhejiang, East of China.</title>
        <authorList>
            <person name="Kaichao C."/>
            <person name="Zhang R."/>
        </authorList>
    </citation>
    <scope>NUCLEOTIDE SEQUENCE</scope>
    <source>
        <strain evidence="2">M-RB-37</strain>
    </source>
</reference>
<evidence type="ECO:0000313" key="3">
    <source>
        <dbReference type="Proteomes" id="UP001243844"/>
    </source>
</evidence>